<name>A0A382MBS1_9ZZZZ</name>
<dbReference type="PROSITE" id="PS01348">
    <property type="entry name" value="MRAY_2"/>
    <property type="match status" value="1"/>
</dbReference>
<reference evidence="8" key="1">
    <citation type="submission" date="2018-05" db="EMBL/GenBank/DDBJ databases">
        <authorList>
            <person name="Lanie J.A."/>
            <person name="Ng W.-L."/>
            <person name="Kazmierczak K.M."/>
            <person name="Andrzejewski T.M."/>
            <person name="Davidsen T.M."/>
            <person name="Wayne K.J."/>
            <person name="Tettelin H."/>
            <person name="Glass J.I."/>
            <person name="Rusch D."/>
            <person name="Podicherti R."/>
            <person name="Tsui H.-C.T."/>
            <person name="Winkler M.E."/>
        </authorList>
    </citation>
    <scope>NUCLEOTIDE SEQUENCE</scope>
</reference>
<dbReference type="PANTHER" id="PTHR22926">
    <property type="entry name" value="PHOSPHO-N-ACETYLMURAMOYL-PENTAPEPTIDE-TRANSFERASE"/>
    <property type="match status" value="1"/>
</dbReference>
<protein>
    <recommendedName>
        <fullName evidence="9">Phospho-N-acetylmuramoyl-pentapeptide-transferase</fullName>
    </recommendedName>
</protein>
<feature type="transmembrane region" description="Helical" evidence="7">
    <location>
        <begin position="170"/>
        <end position="194"/>
    </location>
</feature>
<gene>
    <name evidence="8" type="ORF">METZ01_LOCUS298944</name>
</gene>
<dbReference type="PROSITE" id="PS01347">
    <property type="entry name" value="MRAY_1"/>
    <property type="match status" value="1"/>
</dbReference>
<evidence type="ECO:0008006" key="9">
    <source>
        <dbReference type="Google" id="ProtNLM"/>
    </source>
</evidence>
<feature type="transmembrane region" description="Helical" evidence="7">
    <location>
        <begin position="295"/>
        <end position="318"/>
    </location>
</feature>
<dbReference type="InterPro" id="IPR003524">
    <property type="entry name" value="PNAcMuramoyl-5peptid_Trfase"/>
</dbReference>
<evidence type="ECO:0000256" key="2">
    <source>
        <dbReference type="ARBA" id="ARBA00005583"/>
    </source>
</evidence>
<evidence type="ECO:0000256" key="4">
    <source>
        <dbReference type="ARBA" id="ARBA00022692"/>
    </source>
</evidence>
<feature type="transmembrane region" description="Helical" evidence="7">
    <location>
        <begin position="126"/>
        <end position="144"/>
    </location>
</feature>
<dbReference type="Pfam" id="PF00953">
    <property type="entry name" value="Glycos_transf_4"/>
    <property type="match status" value="1"/>
</dbReference>
<feature type="transmembrane region" description="Helical" evidence="7">
    <location>
        <begin position="206"/>
        <end position="226"/>
    </location>
</feature>
<keyword evidence="4 7" id="KW-0812">Transmembrane</keyword>
<feature type="transmembrane region" description="Helical" evidence="7">
    <location>
        <begin position="270"/>
        <end position="289"/>
    </location>
</feature>
<dbReference type="GO" id="GO:0005886">
    <property type="term" value="C:plasma membrane"/>
    <property type="evidence" value="ECO:0007669"/>
    <property type="project" value="TreeGrafter"/>
</dbReference>
<dbReference type="Pfam" id="PF10555">
    <property type="entry name" value="MraY_sig1"/>
    <property type="match status" value="1"/>
</dbReference>
<dbReference type="GO" id="GO:0008963">
    <property type="term" value="F:phospho-N-acetylmuramoyl-pentapeptide-transferase activity"/>
    <property type="evidence" value="ECO:0007669"/>
    <property type="project" value="InterPro"/>
</dbReference>
<accession>A0A382MBS1</accession>
<keyword evidence="3" id="KW-0808">Transferase</keyword>
<feature type="transmembrane region" description="Helical" evidence="7">
    <location>
        <begin position="64"/>
        <end position="82"/>
    </location>
</feature>
<proteinExistence type="inferred from homology"/>
<sequence>MKDTLFGFNVFSYISFRGAGAAITALIISFLIGPKVIRILSFYQVGETIRKTGPESHLIKEGTPTMGGIIIILSIILPTILWAKYDNVYSWIIVISTLLMGIVGFIDDYLKIVKKLSKGLIARYKLISQVLVGLFISFMILNYIENPKIFIDSAQDTIKEISNTSISLPFIMNGFMILPKWVYIILIVVVVTATSNSVNLTDGLDGLSTGLSAISILTMGAIAYASGRSDFSDYLNIIYIKGADELLIFSFATIGACLGFLWYNSYPASVFMGDTGSLALGTALGTLAILLRKEILLIIIGGIFVIESLSVIIQVFYFKYTKRKYGVGKKIFLMAPIHHHFEEKGLSESKVVI</sequence>
<keyword evidence="5 7" id="KW-1133">Transmembrane helix</keyword>
<comment type="similarity">
    <text evidence="2">Belongs to the glycosyltransferase 4 family. MraY subfamily.</text>
</comment>
<dbReference type="NCBIfam" id="TIGR00445">
    <property type="entry name" value="mraY"/>
    <property type="match status" value="1"/>
</dbReference>
<dbReference type="InterPro" id="IPR000715">
    <property type="entry name" value="Glycosyl_transferase_4"/>
</dbReference>
<dbReference type="CDD" id="cd06852">
    <property type="entry name" value="GT_MraY"/>
    <property type="match status" value="1"/>
</dbReference>
<comment type="subcellular location">
    <subcellularLocation>
        <location evidence="1">Membrane</location>
        <topology evidence="1">Multi-pass membrane protein</topology>
    </subcellularLocation>
</comment>
<feature type="non-terminal residue" evidence="8">
    <location>
        <position position="353"/>
    </location>
</feature>
<dbReference type="InterPro" id="IPR018480">
    <property type="entry name" value="PNAcMuramoyl-5peptid_Trfase_CS"/>
</dbReference>
<evidence type="ECO:0000256" key="1">
    <source>
        <dbReference type="ARBA" id="ARBA00004141"/>
    </source>
</evidence>
<dbReference type="AlphaFoldDB" id="A0A382MBS1"/>
<keyword evidence="6 7" id="KW-0472">Membrane</keyword>
<dbReference type="GO" id="GO:0071555">
    <property type="term" value="P:cell wall organization"/>
    <property type="evidence" value="ECO:0007669"/>
    <property type="project" value="TreeGrafter"/>
</dbReference>
<evidence type="ECO:0000313" key="8">
    <source>
        <dbReference type="EMBL" id="SVC46090.1"/>
    </source>
</evidence>
<evidence type="ECO:0000256" key="6">
    <source>
        <dbReference type="ARBA" id="ARBA00023136"/>
    </source>
</evidence>
<dbReference type="EMBL" id="UINC01092476">
    <property type="protein sequence ID" value="SVC46090.1"/>
    <property type="molecule type" value="Genomic_DNA"/>
</dbReference>
<organism evidence="8">
    <name type="scientific">marine metagenome</name>
    <dbReference type="NCBI Taxonomy" id="408172"/>
    <lineage>
        <taxon>unclassified sequences</taxon>
        <taxon>metagenomes</taxon>
        <taxon>ecological metagenomes</taxon>
    </lineage>
</organism>
<evidence type="ECO:0000256" key="3">
    <source>
        <dbReference type="ARBA" id="ARBA00022679"/>
    </source>
</evidence>
<evidence type="ECO:0000256" key="5">
    <source>
        <dbReference type="ARBA" id="ARBA00022989"/>
    </source>
</evidence>
<feature type="transmembrane region" description="Helical" evidence="7">
    <location>
        <begin position="88"/>
        <end position="106"/>
    </location>
</feature>
<feature type="transmembrane region" description="Helical" evidence="7">
    <location>
        <begin position="246"/>
        <end position="263"/>
    </location>
</feature>
<feature type="transmembrane region" description="Helical" evidence="7">
    <location>
        <begin position="20"/>
        <end position="43"/>
    </location>
</feature>
<dbReference type="PANTHER" id="PTHR22926:SF5">
    <property type="entry name" value="PHOSPHO-N-ACETYLMURAMOYL-PENTAPEPTIDE-TRANSFERASE HOMOLOG"/>
    <property type="match status" value="1"/>
</dbReference>
<evidence type="ECO:0000256" key="7">
    <source>
        <dbReference type="SAM" id="Phobius"/>
    </source>
</evidence>
<dbReference type="GO" id="GO:0044038">
    <property type="term" value="P:cell wall macromolecule biosynthetic process"/>
    <property type="evidence" value="ECO:0007669"/>
    <property type="project" value="TreeGrafter"/>
</dbReference>
<dbReference type="HAMAP" id="MF_00038">
    <property type="entry name" value="MraY"/>
    <property type="match status" value="1"/>
</dbReference>